<gene>
    <name evidence="1" type="ORF">C5O25_01960</name>
</gene>
<protein>
    <submittedName>
        <fullName evidence="1">Uncharacterized protein</fullName>
    </submittedName>
</protein>
<dbReference type="AlphaFoldDB" id="A0A2V1IWS3"/>
<dbReference type="RefSeq" id="WP_107035044.1">
    <property type="nucleotide sequence ID" value="NZ_CAOLHR010000018.1"/>
</dbReference>
<sequence>MAVTIRLTEDELLQRVRLARCMEPSGDADGETEITREDAPVADQWLRTTLRMRYEEMMTDADAADLPLTDCTTTATLAARADDHSSCDLYMPARAIRAATVRLRGWRADALMTTPESEAAADQGNPYGRAGRCRPVAVDHGGGHLTLYGDYDGDRPAAERITAVVMPPDGEYLLTAAMLHSLAECCN</sequence>
<evidence type="ECO:0000313" key="2">
    <source>
        <dbReference type="Proteomes" id="UP000244925"/>
    </source>
</evidence>
<dbReference type="GeneID" id="93425265"/>
<keyword evidence="2" id="KW-1185">Reference proteome</keyword>
<dbReference type="EMBL" id="PUBV01000002">
    <property type="protein sequence ID" value="PWB09423.1"/>
    <property type="molecule type" value="Genomic_DNA"/>
</dbReference>
<evidence type="ECO:0000313" key="1">
    <source>
        <dbReference type="EMBL" id="PWB09423.1"/>
    </source>
</evidence>
<organism evidence="1 2">
    <name type="scientific">Paramuribaculum intestinale</name>
    <dbReference type="NCBI Taxonomy" id="2094151"/>
    <lineage>
        <taxon>Bacteria</taxon>
        <taxon>Pseudomonadati</taxon>
        <taxon>Bacteroidota</taxon>
        <taxon>Bacteroidia</taxon>
        <taxon>Bacteroidales</taxon>
        <taxon>Muribaculaceae</taxon>
        <taxon>Paramuribaculum</taxon>
    </lineage>
</organism>
<reference evidence="2" key="1">
    <citation type="submission" date="2018-02" db="EMBL/GenBank/DDBJ databases">
        <authorList>
            <person name="Clavel T."/>
            <person name="Strowig T."/>
        </authorList>
    </citation>
    <scope>NUCLEOTIDE SEQUENCE [LARGE SCALE GENOMIC DNA]</scope>
    <source>
        <strain evidence="2">DSM 100764</strain>
    </source>
</reference>
<name>A0A2V1IWS3_9BACT</name>
<dbReference type="Proteomes" id="UP000244925">
    <property type="component" value="Unassembled WGS sequence"/>
</dbReference>
<accession>A0A2V1IWS3</accession>
<comment type="caution">
    <text evidence="1">The sequence shown here is derived from an EMBL/GenBank/DDBJ whole genome shotgun (WGS) entry which is preliminary data.</text>
</comment>
<proteinExistence type="predicted"/>